<feature type="transmembrane region" description="Helical" evidence="2">
    <location>
        <begin position="53"/>
        <end position="74"/>
    </location>
</feature>
<keyword evidence="2" id="KW-1133">Transmembrane helix</keyword>
<keyword evidence="2" id="KW-0812">Transmembrane</keyword>
<feature type="compositionally biased region" description="Basic and acidic residues" evidence="1">
    <location>
        <begin position="1"/>
        <end position="11"/>
    </location>
</feature>
<keyword evidence="2" id="KW-0472">Membrane</keyword>
<protein>
    <submittedName>
        <fullName evidence="3">Uncharacterized protein</fullName>
    </submittedName>
</protein>
<organism evidence="3 4">
    <name type="scientific">Oryza meyeriana var. granulata</name>
    <dbReference type="NCBI Taxonomy" id="110450"/>
    <lineage>
        <taxon>Eukaryota</taxon>
        <taxon>Viridiplantae</taxon>
        <taxon>Streptophyta</taxon>
        <taxon>Embryophyta</taxon>
        <taxon>Tracheophyta</taxon>
        <taxon>Spermatophyta</taxon>
        <taxon>Magnoliopsida</taxon>
        <taxon>Liliopsida</taxon>
        <taxon>Poales</taxon>
        <taxon>Poaceae</taxon>
        <taxon>BOP clade</taxon>
        <taxon>Oryzoideae</taxon>
        <taxon>Oryzeae</taxon>
        <taxon>Oryzinae</taxon>
        <taxon>Oryza</taxon>
        <taxon>Oryza meyeriana</taxon>
    </lineage>
</organism>
<dbReference type="Proteomes" id="UP000479710">
    <property type="component" value="Unassembled WGS sequence"/>
</dbReference>
<reference evidence="3 4" key="1">
    <citation type="submission" date="2019-11" db="EMBL/GenBank/DDBJ databases">
        <title>Whole genome sequence of Oryza granulata.</title>
        <authorList>
            <person name="Li W."/>
        </authorList>
    </citation>
    <scope>NUCLEOTIDE SEQUENCE [LARGE SCALE GENOMIC DNA]</scope>
    <source>
        <strain evidence="4">cv. Menghai</strain>
        <tissue evidence="3">Leaf</tissue>
    </source>
</reference>
<feature type="transmembrane region" description="Helical" evidence="2">
    <location>
        <begin position="123"/>
        <end position="146"/>
    </location>
</feature>
<dbReference type="PANTHER" id="PTHR33115">
    <property type="entry name" value="ARM REPEAT SUPERFAMILY PROTEIN"/>
    <property type="match status" value="1"/>
</dbReference>
<evidence type="ECO:0000256" key="2">
    <source>
        <dbReference type="SAM" id="Phobius"/>
    </source>
</evidence>
<comment type="caution">
    <text evidence="3">The sequence shown here is derived from an EMBL/GenBank/DDBJ whole genome shotgun (WGS) entry which is preliminary data.</text>
</comment>
<evidence type="ECO:0000313" key="3">
    <source>
        <dbReference type="EMBL" id="KAF0906414.1"/>
    </source>
</evidence>
<accession>A0A6G1D2Q0</accession>
<dbReference type="PANTHER" id="PTHR33115:SF11">
    <property type="entry name" value="OS07G0654700 PROTEIN"/>
    <property type="match status" value="1"/>
</dbReference>
<evidence type="ECO:0000256" key="1">
    <source>
        <dbReference type="SAM" id="MobiDB-lite"/>
    </source>
</evidence>
<sequence>MADIAGGEHRVQMQAQSGGRRGQQVSAPEKSLNCFVRVVALMERTGNALGTLAFTWATVVLLGGCPTLASYYVLEEFEDQRPITGYAVPAALVRVVLALLRLVQHNYFGDSDMTNLGPSLSIFYGMVLGQGILYIVAGMLEVFSFIPRRSLVRHGGFTGQWGVESVSLYYAYA</sequence>
<proteinExistence type="predicted"/>
<gene>
    <name evidence="3" type="ORF">E2562_011412</name>
</gene>
<evidence type="ECO:0000313" key="4">
    <source>
        <dbReference type="Proteomes" id="UP000479710"/>
    </source>
</evidence>
<name>A0A6G1D2Q0_9ORYZ</name>
<dbReference type="AlphaFoldDB" id="A0A6G1D2Q0"/>
<keyword evidence="4" id="KW-1185">Reference proteome</keyword>
<feature type="region of interest" description="Disordered" evidence="1">
    <location>
        <begin position="1"/>
        <end position="25"/>
    </location>
</feature>
<dbReference type="EMBL" id="SPHZ02000007">
    <property type="protein sequence ID" value="KAF0906414.1"/>
    <property type="molecule type" value="Genomic_DNA"/>
</dbReference>
<feature type="transmembrane region" description="Helical" evidence="2">
    <location>
        <begin position="86"/>
        <end position="103"/>
    </location>
</feature>